<feature type="compositionally biased region" description="Polar residues" evidence="1">
    <location>
        <begin position="27"/>
        <end position="43"/>
    </location>
</feature>
<evidence type="ECO:0000256" key="1">
    <source>
        <dbReference type="SAM" id="MobiDB-lite"/>
    </source>
</evidence>
<sequence>MVVDETHPLDSSLLSGSADCSKDAPSTKPTTNIPTSPSLSLKNPNIKETLPATAQDWFVAPYKAFALESLGDDFPQFLRMYMLLEERKPFHCLHKGLAPKGRPQLLSKWVSQGHMRGPMPVLTIDGIDDYENEWWTWWVSLQPSWRDRDTAGKLVQGMYGSDWAELDFGGTNRWLGVVATLFWWGMAVKQSSREHQMHWQEALRDSQWMLEGLMH</sequence>
<name>A0AA39MWM5_9AGAR</name>
<comment type="caution">
    <text evidence="2">The sequence shown here is derived from an EMBL/GenBank/DDBJ whole genome shotgun (WGS) entry which is preliminary data.</text>
</comment>
<dbReference type="EMBL" id="JAUEPT010000008">
    <property type="protein sequence ID" value="KAK0449342.1"/>
    <property type="molecule type" value="Genomic_DNA"/>
</dbReference>
<gene>
    <name evidence="2" type="ORF">EV421DRAFT_1705125</name>
</gene>
<dbReference type="AlphaFoldDB" id="A0AA39MWM5"/>
<evidence type="ECO:0000313" key="3">
    <source>
        <dbReference type="Proteomes" id="UP001175226"/>
    </source>
</evidence>
<organism evidence="2 3">
    <name type="scientific">Armillaria borealis</name>
    <dbReference type="NCBI Taxonomy" id="47425"/>
    <lineage>
        <taxon>Eukaryota</taxon>
        <taxon>Fungi</taxon>
        <taxon>Dikarya</taxon>
        <taxon>Basidiomycota</taxon>
        <taxon>Agaricomycotina</taxon>
        <taxon>Agaricomycetes</taxon>
        <taxon>Agaricomycetidae</taxon>
        <taxon>Agaricales</taxon>
        <taxon>Marasmiineae</taxon>
        <taxon>Physalacriaceae</taxon>
        <taxon>Armillaria</taxon>
    </lineage>
</organism>
<reference evidence="2" key="1">
    <citation type="submission" date="2023-06" db="EMBL/GenBank/DDBJ databases">
        <authorList>
            <consortium name="Lawrence Berkeley National Laboratory"/>
            <person name="Ahrendt S."/>
            <person name="Sahu N."/>
            <person name="Indic B."/>
            <person name="Wong-Bajracharya J."/>
            <person name="Merenyi Z."/>
            <person name="Ke H.-M."/>
            <person name="Monk M."/>
            <person name="Kocsube S."/>
            <person name="Drula E."/>
            <person name="Lipzen A."/>
            <person name="Balint B."/>
            <person name="Henrissat B."/>
            <person name="Andreopoulos B."/>
            <person name="Martin F.M."/>
            <person name="Harder C.B."/>
            <person name="Rigling D."/>
            <person name="Ford K.L."/>
            <person name="Foster G.D."/>
            <person name="Pangilinan J."/>
            <person name="Papanicolaou A."/>
            <person name="Barry K."/>
            <person name="LaButti K."/>
            <person name="Viragh M."/>
            <person name="Koriabine M."/>
            <person name="Yan M."/>
            <person name="Riley R."/>
            <person name="Champramary S."/>
            <person name="Plett K.L."/>
            <person name="Tsai I.J."/>
            <person name="Slot J."/>
            <person name="Sipos G."/>
            <person name="Plett J."/>
            <person name="Nagy L.G."/>
            <person name="Grigoriev I.V."/>
        </authorList>
    </citation>
    <scope>NUCLEOTIDE SEQUENCE</scope>
    <source>
        <strain evidence="2">FPL87.14</strain>
    </source>
</reference>
<proteinExistence type="predicted"/>
<keyword evidence="3" id="KW-1185">Reference proteome</keyword>
<protein>
    <submittedName>
        <fullName evidence="2">Uncharacterized protein</fullName>
    </submittedName>
</protein>
<feature type="region of interest" description="Disordered" evidence="1">
    <location>
        <begin position="1"/>
        <end position="44"/>
    </location>
</feature>
<evidence type="ECO:0000313" key="2">
    <source>
        <dbReference type="EMBL" id="KAK0449342.1"/>
    </source>
</evidence>
<dbReference type="Proteomes" id="UP001175226">
    <property type="component" value="Unassembled WGS sequence"/>
</dbReference>
<accession>A0AA39MWM5</accession>